<name>A0A5C8E9R8_9SPIR</name>
<evidence type="ECO:0000313" key="2">
    <source>
        <dbReference type="Proteomes" id="UP000324707"/>
    </source>
</evidence>
<dbReference type="RefSeq" id="WP_147736362.1">
    <property type="nucleotide sequence ID" value="NZ_SAXX01000011.1"/>
</dbReference>
<dbReference type="AlphaFoldDB" id="A0A5C8E9R8"/>
<comment type="caution">
    <text evidence="1">The sequence shown here is derived from an EMBL/GenBank/DDBJ whole genome shotgun (WGS) entry which is preliminary data.</text>
</comment>
<reference evidence="1 2" key="1">
    <citation type="journal article" date="1992" name="Lakartidningen">
        <title>[Penicillin V and not amoxicillin is the first choice preparation in acute otitis].</title>
        <authorList>
            <person name="Kamme C."/>
            <person name="Lundgren K."/>
            <person name="Prellner K."/>
        </authorList>
    </citation>
    <scope>NUCLEOTIDE SEQUENCE [LARGE SCALE GENOMIC DNA]</scope>
    <source>
        <strain evidence="1 2">PC5538III-lc</strain>
    </source>
</reference>
<dbReference type="Proteomes" id="UP000324707">
    <property type="component" value="Unassembled WGS sequence"/>
</dbReference>
<gene>
    <name evidence="1" type="ORF">EPJ69_04530</name>
</gene>
<proteinExistence type="predicted"/>
<accession>A0A5C8E9R8</accession>
<protein>
    <recommendedName>
        <fullName evidence="3">NERD domain-containing protein</fullName>
    </recommendedName>
</protein>
<dbReference type="EMBL" id="SAXX01000011">
    <property type="protein sequence ID" value="TXJ33651.1"/>
    <property type="molecule type" value="Genomic_DNA"/>
</dbReference>
<sequence>MDIKLISDLATILDKLDILDNKYYLQDAYDILIKISEELFIILNNELKKYNWLELHCLLLDSYSYIFNEMSISNDRENINDAYKLQKLAYFIELNLINKYEGKNNITECEYRYLFSITQFLFHIQETRAIINFTKSFKDNDKAKEFKYVDIDRTRDEIIKFPNSKEYEEQYKLYKNKYYDNYIIMSFEESKKLFEDYKLTDTIKEELNVDYFLLNMILKNIEELFSNIKSDKIKSPYKYVLEMSYDEFVFQIVNKYIGKVNKEHLDNIENAAKFIILDTEKITYMKGEKKDYLSIDKIQSRENRFDIKPIIKINDKKIIFSFEAIKIAGQKWLNCVEEFYFPYDFNIPKSRDLLYNKLKNEREERFAKDIDTLLKNIGYATLSEVYFNKRLNDNTIEYLGDYDVIAVDNKNNIIILIEAKFIKPSVDISELLSQQEEYYGRTPYISYKDINHKEKLKHHDEKFQRRINYLKDNYKDILPKINLDIDINKEYDIKPYMVFNRHFKPLFKKLDFEVLSFNEFKELLKNNEI</sequence>
<organism evidence="1 2">
    <name type="scientific">Brachyspira aalborgi</name>
    <dbReference type="NCBI Taxonomy" id="29522"/>
    <lineage>
        <taxon>Bacteria</taxon>
        <taxon>Pseudomonadati</taxon>
        <taxon>Spirochaetota</taxon>
        <taxon>Spirochaetia</taxon>
        <taxon>Brachyspirales</taxon>
        <taxon>Brachyspiraceae</taxon>
        <taxon>Brachyspira</taxon>
    </lineage>
</organism>
<evidence type="ECO:0008006" key="3">
    <source>
        <dbReference type="Google" id="ProtNLM"/>
    </source>
</evidence>
<evidence type="ECO:0000313" key="1">
    <source>
        <dbReference type="EMBL" id="TXJ33651.1"/>
    </source>
</evidence>